<name>A0A0P7BQR2_9HYPO</name>
<dbReference type="Pfam" id="PF00083">
    <property type="entry name" value="Sugar_tr"/>
    <property type="match status" value="1"/>
</dbReference>
<comment type="similarity">
    <text evidence="2 7">Belongs to the major facilitator superfamily. Sugar transporter (TC 2.A.1.1) family.</text>
</comment>
<keyword evidence="6 8" id="KW-0472">Membrane</keyword>
<dbReference type="InterPro" id="IPR005829">
    <property type="entry name" value="Sugar_transporter_CS"/>
</dbReference>
<dbReference type="FunFam" id="1.20.1250.20:FF:000090">
    <property type="entry name" value="MFS sugar transporter, putative"/>
    <property type="match status" value="1"/>
</dbReference>
<dbReference type="PANTHER" id="PTHR48022:SF37">
    <property type="entry name" value="MAJOR FACILITATOR SUPERFAMILY (MFS) PROFILE DOMAIN-CONTAINING PROTEIN-RELATED"/>
    <property type="match status" value="1"/>
</dbReference>
<keyword evidence="4 8" id="KW-0812">Transmembrane</keyword>
<dbReference type="OrthoDB" id="6612291at2759"/>
<feature type="transmembrane region" description="Helical" evidence="8">
    <location>
        <begin position="473"/>
        <end position="491"/>
    </location>
</feature>
<feature type="transmembrane region" description="Helical" evidence="8">
    <location>
        <begin position="91"/>
        <end position="108"/>
    </location>
</feature>
<feature type="transmembrane region" description="Helical" evidence="8">
    <location>
        <begin position="243"/>
        <end position="263"/>
    </location>
</feature>
<organism evidence="10 11">
    <name type="scientific">Neonectria ditissima</name>
    <dbReference type="NCBI Taxonomy" id="78410"/>
    <lineage>
        <taxon>Eukaryota</taxon>
        <taxon>Fungi</taxon>
        <taxon>Dikarya</taxon>
        <taxon>Ascomycota</taxon>
        <taxon>Pezizomycotina</taxon>
        <taxon>Sordariomycetes</taxon>
        <taxon>Hypocreomycetidae</taxon>
        <taxon>Hypocreales</taxon>
        <taxon>Nectriaceae</taxon>
        <taxon>Neonectria</taxon>
    </lineage>
</organism>
<evidence type="ECO:0000259" key="9">
    <source>
        <dbReference type="PROSITE" id="PS50850"/>
    </source>
</evidence>
<comment type="subcellular location">
    <subcellularLocation>
        <location evidence="1">Membrane</location>
        <topology evidence="1">Multi-pass membrane protein</topology>
    </subcellularLocation>
</comment>
<evidence type="ECO:0000256" key="7">
    <source>
        <dbReference type="RuleBase" id="RU003346"/>
    </source>
</evidence>
<evidence type="ECO:0000313" key="11">
    <source>
        <dbReference type="Proteomes" id="UP000050424"/>
    </source>
</evidence>
<sequence>MGRFAVAADPIERHRPGWVASPSAAITIRRRIPSPMRDAIDRVVARSRAGERLTWTIYTPVDVCFVPESQSEQPALGSREEKPIMIPPKTYQFLVGVFASLGSFNYGYDLGVIGGSVASSSFISKFNPNPNEVYVHKPPQLLHVPRPLTHPLPSSGAVVSLFTGGGFFGAAVAGPMGDMLGRRLAIMIGAIIFCLGGALQAAGQNISFFYAGRAVGGLGVGILVMIVPMYQAEIAHPSIRGRVTGLQQLMLGIGAVLATWTVYGTNLHYDNESQWRIPLGLQIIPAGILALMILLFPESPRWLIDHGKEEEGLKTLAKLHANGNESDPWVQAEYFQIQSAIAHEHEHAAKGYRDLFTDRSSFRRLFLVTALQASVQMTGVSAIQYFTPDIYATMDIGTTDSLKYQAISNVLSVLAQLCTVLFIDKLGRRWPLILGNCINCLCFIIVTAAIARFPHVAPSVQNSLGWLFIVTNWFYQVSFSFTCGSLSWIIPAEVFDTKTRSKGISIGVMTSFAFNTMIGQITAPAIKDIGWRYFLLFVICNFTNAIFFWAFMPETKLLPLEEMNALFSSTSWFVPGSSHKHVSDLDARVEEAKSNKEDMVGGQVEELH</sequence>
<dbReference type="InterPro" id="IPR050360">
    <property type="entry name" value="MFS_Sugar_Transporters"/>
</dbReference>
<dbReference type="PRINTS" id="PR00171">
    <property type="entry name" value="SUGRTRNSPORT"/>
</dbReference>
<feature type="transmembrane region" description="Helical" evidence="8">
    <location>
        <begin position="406"/>
        <end position="423"/>
    </location>
</feature>
<dbReference type="NCBIfam" id="TIGR00879">
    <property type="entry name" value="SP"/>
    <property type="match status" value="1"/>
</dbReference>
<dbReference type="GO" id="GO:0016020">
    <property type="term" value="C:membrane"/>
    <property type="evidence" value="ECO:0007669"/>
    <property type="project" value="UniProtKB-SubCell"/>
</dbReference>
<keyword evidence="3 7" id="KW-0813">Transport</keyword>
<protein>
    <recommendedName>
        <fullName evidence="9">Major facilitator superfamily (MFS) profile domain-containing protein</fullName>
    </recommendedName>
</protein>
<evidence type="ECO:0000256" key="1">
    <source>
        <dbReference type="ARBA" id="ARBA00004141"/>
    </source>
</evidence>
<dbReference type="InterPro" id="IPR005828">
    <property type="entry name" value="MFS_sugar_transport-like"/>
</dbReference>
<feature type="transmembrane region" description="Helical" evidence="8">
    <location>
        <begin position="208"/>
        <end position="231"/>
    </location>
</feature>
<feature type="transmembrane region" description="Helical" evidence="8">
    <location>
        <begin position="275"/>
        <end position="296"/>
    </location>
</feature>
<dbReference type="PROSITE" id="PS00217">
    <property type="entry name" value="SUGAR_TRANSPORT_2"/>
    <property type="match status" value="1"/>
</dbReference>
<feature type="transmembrane region" description="Helical" evidence="8">
    <location>
        <begin position="184"/>
        <end position="202"/>
    </location>
</feature>
<dbReference type="GO" id="GO:0005351">
    <property type="term" value="F:carbohydrate:proton symporter activity"/>
    <property type="evidence" value="ECO:0007669"/>
    <property type="project" value="TreeGrafter"/>
</dbReference>
<comment type="caution">
    <text evidence="10">The sequence shown here is derived from an EMBL/GenBank/DDBJ whole genome shotgun (WGS) entry which is preliminary data.</text>
</comment>
<proteinExistence type="inferred from homology"/>
<reference evidence="10 11" key="1">
    <citation type="submission" date="2015-09" db="EMBL/GenBank/DDBJ databases">
        <title>Draft genome of a European isolate of the apple canker pathogen Neonectria ditissima.</title>
        <authorList>
            <person name="Gomez-Cortecero A."/>
            <person name="Harrison R.J."/>
            <person name="Armitage A.D."/>
        </authorList>
    </citation>
    <scope>NUCLEOTIDE SEQUENCE [LARGE SCALE GENOMIC DNA]</scope>
    <source>
        <strain evidence="10 11">R09/05</strain>
    </source>
</reference>
<feature type="transmembrane region" description="Helical" evidence="8">
    <location>
        <begin position="529"/>
        <end position="551"/>
    </location>
</feature>
<dbReference type="Gene3D" id="1.20.1250.20">
    <property type="entry name" value="MFS general substrate transporter like domains"/>
    <property type="match status" value="1"/>
</dbReference>
<feature type="transmembrane region" description="Helical" evidence="8">
    <location>
        <begin position="365"/>
        <end position="386"/>
    </location>
</feature>
<keyword evidence="5 8" id="KW-1133">Transmembrane helix</keyword>
<evidence type="ECO:0000256" key="6">
    <source>
        <dbReference type="ARBA" id="ARBA00023136"/>
    </source>
</evidence>
<dbReference type="InterPro" id="IPR020846">
    <property type="entry name" value="MFS_dom"/>
</dbReference>
<evidence type="ECO:0000256" key="4">
    <source>
        <dbReference type="ARBA" id="ARBA00022692"/>
    </source>
</evidence>
<dbReference type="InterPro" id="IPR036259">
    <property type="entry name" value="MFS_trans_sf"/>
</dbReference>
<dbReference type="InterPro" id="IPR003663">
    <property type="entry name" value="Sugar/inositol_transpt"/>
</dbReference>
<dbReference type="PANTHER" id="PTHR48022">
    <property type="entry name" value="PLASTIDIC GLUCOSE TRANSPORTER 4"/>
    <property type="match status" value="1"/>
</dbReference>
<dbReference type="PROSITE" id="PS00216">
    <property type="entry name" value="SUGAR_TRANSPORT_1"/>
    <property type="match status" value="1"/>
</dbReference>
<feature type="transmembrane region" description="Helical" evidence="8">
    <location>
        <begin position="503"/>
        <end position="523"/>
    </location>
</feature>
<dbReference type="EMBL" id="LKCW01000001">
    <property type="protein sequence ID" value="KPM46463.1"/>
    <property type="molecule type" value="Genomic_DNA"/>
</dbReference>
<feature type="domain" description="Major facilitator superfamily (MFS) profile" evidence="9">
    <location>
        <begin position="95"/>
        <end position="556"/>
    </location>
</feature>
<evidence type="ECO:0000313" key="10">
    <source>
        <dbReference type="EMBL" id="KPM46463.1"/>
    </source>
</evidence>
<feature type="transmembrane region" description="Helical" evidence="8">
    <location>
        <begin position="430"/>
        <end position="453"/>
    </location>
</feature>
<keyword evidence="11" id="KW-1185">Reference proteome</keyword>
<dbReference type="AlphaFoldDB" id="A0A0P7BQR2"/>
<dbReference type="Proteomes" id="UP000050424">
    <property type="component" value="Unassembled WGS sequence"/>
</dbReference>
<dbReference type="SUPFAM" id="SSF103473">
    <property type="entry name" value="MFS general substrate transporter"/>
    <property type="match status" value="1"/>
</dbReference>
<gene>
    <name evidence="10" type="ORF">AK830_g97</name>
</gene>
<evidence type="ECO:0000256" key="5">
    <source>
        <dbReference type="ARBA" id="ARBA00022989"/>
    </source>
</evidence>
<evidence type="ECO:0000256" key="2">
    <source>
        <dbReference type="ARBA" id="ARBA00010992"/>
    </source>
</evidence>
<evidence type="ECO:0000256" key="8">
    <source>
        <dbReference type="SAM" id="Phobius"/>
    </source>
</evidence>
<dbReference type="PROSITE" id="PS50850">
    <property type="entry name" value="MFS"/>
    <property type="match status" value="1"/>
</dbReference>
<accession>A0A0P7BQR2</accession>
<feature type="transmembrane region" description="Helical" evidence="8">
    <location>
        <begin position="152"/>
        <end position="172"/>
    </location>
</feature>
<evidence type="ECO:0000256" key="3">
    <source>
        <dbReference type="ARBA" id="ARBA00022448"/>
    </source>
</evidence>